<dbReference type="RefSeq" id="WP_343932796.1">
    <property type="nucleotide sequence ID" value="NZ_BAAABU010000002.1"/>
</dbReference>
<feature type="transmembrane region" description="Helical" evidence="1">
    <location>
        <begin position="165"/>
        <end position="184"/>
    </location>
</feature>
<feature type="transmembrane region" description="Helical" evidence="1">
    <location>
        <begin position="99"/>
        <end position="126"/>
    </location>
</feature>
<gene>
    <name evidence="2" type="ORF">GCM10010492_14070</name>
</gene>
<evidence type="ECO:0000256" key="1">
    <source>
        <dbReference type="SAM" id="Phobius"/>
    </source>
</evidence>
<keyword evidence="1" id="KW-0472">Membrane</keyword>
<keyword evidence="1" id="KW-0812">Transmembrane</keyword>
<evidence type="ECO:0000313" key="2">
    <source>
        <dbReference type="EMBL" id="GAA0217418.1"/>
    </source>
</evidence>
<reference evidence="3" key="1">
    <citation type="journal article" date="2019" name="Int. J. Syst. Evol. Microbiol.">
        <title>The Global Catalogue of Microorganisms (GCM) 10K type strain sequencing project: providing services to taxonomists for standard genome sequencing and annotation.</title>
        <authorList>
            <consortium name="The Broad Institute Genomics Platform"/>
            <consortium name="The Broad Institute Genome Sequencing Center for Infectious Disease"/>
            <person name="Wu L."/>
            <person name="Ma J."/>
        </authorList>
    </citation>
    <scope>NUCLEOTIDE SEQUENCE [LARGE SCALE GENOMIC DNA]</scope>
    <source>
        <strain evidence="3">JCM 3380</strain>
    </source>
</reference>
<comment type="caution">
    <text evidence="2">The sequence shown here is derived from an EMBL/GenBank/DDBJ whole genome shotgun (WGS) entry which is preliminary data.</text>
</comment>
<feature type="transmembrane region" description="Helical" evidence="1">
    <location>
        <begin position="12"/>
        <end position="32"/>
    </location>
</feature>
<accession>A0ABP3CWW9</accession>
<dbReference type="EMBL" id="BAAABU010000002">
    <property type="protein sequence ID" value="GAA0217418.1"/>
    <property type="molecule type" value="Genomic_DNA"/>
</dbReference>
<feature type="transmembrane region" description="Helical" evidence="1">
    <location>
        <begin position="132"/>
        <end position="153"/>
    </location>
</feature>
<dbReference type="Proteomes" id="UP001500416">
    <property type="component" value="Unassembled WGS sequence"/>
</dbReference>
<sequence length="289" mass="31195">MAKSEVGLLDRVQSFAAIAAPTTLATALLFYFGHVATLTRYRYFGVDLGALDLSTAELLLLGTEVVFPPLAGLLLLAMAGLLAHRAVRLLHRVRRGRWARVVGVVLVAVGAVAFGRAVVGVLFLSVSRHETPGLTAVCLGLGLPLVAYGLWVHRGGPPARRRTPSELLLLTALTGMVVLGLFWATNIFAGGFGRGRAVQDARELHDRPVVVLDLAQPLYLPEDLPGVHQFALPAQEGHPFRIRCQGLRLLTEAGGRLFLVPERWEDGARTVVVPYDSEVRVQFLPGANP</sequence>
<keyword evidence="3" id="KW-1185">Reference proteome</keyword>
<feature type="transmembrane region" description="Helical" evidence="1">
    <location>
        <begin position="66"/>
        <end position="87"/>
    </location>
</feature>
<organism evidence="2 3">
    <name type="scientific">Saccharothrix mutabilis subsp. mutabilis</name>
    <dbReference type="NCBI Taxonomy" id="66855"/>
    <lineage>
        <taxon>Bacteria</taxon>
        <taxon>Bacillati</taxon>
        <taxon>Actinomycetota</taxon>
        <taxon>Actinomycetes</taxon>
        <taxon>Pseudonocardiales</taxon>
        <taxon>Pseudonocardiaceae</taxon>
        <taxon>Saccharothrix</taxon>
    </lineage>
</organism>
<protein>
    <recommendedName>
        <fullName evidence="4">DUF5671 domain-containing protein</fullName>
    </recommendedName>
</protein>
<evidence type="ECO:0000313" key="3">
    <source>
        <dbReference type="Proteomes" id="UP001500416"/>
    </source>
</evidence>
<name>A0ABP3CWW9_9PSEU</name>
<evidence type="ECO:0008006" key="4">
    <source>
        <dbReference type="Google" id="ProtNLM"/>
    </source>
</evidence>
<keyword evidence="1" id="KW-1133">Transmembrane helix</keyword>
<proteinExistence type="predicted"/>